<gene>
    <name evidence="1" type="ORF">MELIAE_LOCUS4369</name>
</gene>
<dbReference type="OrthoDB" id="17335at2759"/>
<evidence type="ECO:0000313" key="2">
    <source>
        <dbReference type="Proteomes" id="UP001154078"/>
    </source>
</evidence>
<protein>
    <recommendedName>
        <fullName evidence="3">Armadillo repeat-containing protein 1</fullName>
    </recommendedName>
</protein>
<reference evidence="1" key="1">
    <citation type="submission" date="2021-12" db="EMBL/GenBank/DDBJ databases">
        <authorList>
            <person name="King R."/>
        </authorList>
    </citation>
    <scope>NUCLEOTIDE SEQUENCE</scope>
</reference>
<dbReference type="PANTHER" id="PTHR28592:SF1">
    <property type="entry name" value="ARMADILLO REPEAT-CONTAINING PROTEIN 1"/>
    <property type="match status" value="1"/>
</dbReference>
<dbReference type="EMBL" id="OV121133">
    <property type="protein sequence ID" value="CAH0551846.1"/>
    <property type="molecule type" value="Genomic_DNA"/>
</dbReference>
<evidence type="ECO:0008006" key="3">
    <source>
        <dbReference type="Google" id="ProtNLM"/>
    </source>
</evidence>
<dbReference type="PANTHER" id="PTHR28592">
    <property type="entry name" value="ARMADILLO REPEAT-CONTAINING PROTEIN 1"/>
    <property type="match status" value="1"/>
</dbReference>
<sequence>MNEVIEQLKLFKRISSNVENHEELLTNQKVILYAAVMLEKSNLKVVELCLDIIENFIGNENTHKTLISTFGIYEAVESLNIRMRGVNDDIFKRSNDITEILRNSTPPAYNTRSKAKCSKKNTLHLVFVENLSNSNKNQFEQSLLKVKGVISFLLDMQLQRCTLRLCPSVTIKEVVKKVQNEAKLKCFVVTKNKLDGNESLCDIMQLKLNKSYFEYLEDEIISPRKMALKEAGKNVINGGCNFLKSVATFWNDSFYW</sequence>
<name>A0A9P0AZN0_BRAAE</name>
<keyword evidence="2" id="KW-1185">Reference proteome</keyword>
<proteinExistence type="predicted"/>
<accession>A0A9P0AZN0</accession>
<dbReference type="Proteomes" id="UP001154078">
    <property type="component" value="Chromosome 2"/>
</dbReference>
<evidence type="ECO:0000313" key="1">
    <source>
        <dbReference type="EMBL" id="CAH0551846.1"/>
    </source>
</evidence>
<dbReference type="AlphaFoldDB" id="A0A9P0AZN0"/>
<organism evidence="1 2">
    <name type="scientific">Brassicogethes aeneus</name>
    <name type="common">Rape pollen beetle</name>
    <name type="synonym">Meligethes aeneus</name>
    <dbReference type="NCBI Taxonomy" id="1431903"/>
    <lineage>
        <taxon>Eukaryota</taxon>
        <taxon>Metazoa</taxon>
        <taxon>Ecdysozoa</taxon>
        <taxon>Arthropoda</taxon>
        <taxon>Hexapoda</taxon>
        <taxon>Insecta</taxon>
        <taxon>Pterygota</taxon>
        <taxon>Neoptera</taxon>
        <taxon>Endopterygota</taxon>
        <taxon>Coleoptera</taxon>
        <taxon>Polyphaga</taxon>
        <taxon>Cucujiformia</taxon>
        <taxon>Nitidulidae</taxon>
        <taxon>Meligethinae</taxon>
        <taxon>Brassicogethes</taxon>
    </lineage>
</organism>